<organism evidence="3 4">
    <name type="scientific">Candidatus Magasanikbacteria bacterium GW2011_GWC2_37_14</name>
    <dbReference type="NCBI Taxonomy" id="1619046"/>
    <lineage>
        <taxon>Bacteria</taxon>
        <taxon>Candidatus Magasanikiibacteriota</taxon>
    </lineage>
</organism>
<keyword evidence="2" id="KW-1133">Transmembrane helix</keyword>
<dbReference type="AlphaFoldDB" id="A0A0G0JIR9"/>
<evidence type="ECO:0000256" key="1">
    <source>
        <dbReference type="SAM" id="MobiDB-lite"/>
    </source>
</evidence>
<dbReference type="Proteomes" id="UP000034849">
    <property type="component" value="Unassembled WGS sequence"/>
</dbReference>
<dbReference type="InterPro" id="IPR053180">
    <property type="entry name" value="Ca-binding_acidic-repeat"/>
</dbReference>
<gene>
    <name evidence="3" type="ORF">US42_C0003G0043</name>
</gene>
<accession>A0A0G0JIR9</accession>
<dbReference type="STRING" id="1619046.US42_C0003G0043"/>
<dbReference type="PANTHER" id="PTHR37467:SF1">
    <property type="entry name" value="EXPORTED CALCIUM-BINDING GLYCOPROTEIN"/>
    <property type="match status" value="1"/>
</dbReference>
<evidence type="ECO:0000313" key="3">
    <source>
        <dbReference type="EMBL" id="KKQ27986.1"/>
    </source>
</evidence>
<dbReference type="EMBL" id="LBSX01000003">
    <property type="protein sequence ID" value="KKQ27986.1"/>
    <property type="molecule type" value="Genomic_DNA"/>
</dbReference>
<comment type="caution">
    <text evidence="3">The sequence shown here is derived from an EMBL/GenBank/DDBJ whole genome shotgun (WGS) entry which is preliminary data.</text>
</comment>
<keyword evidence="2" id="KW-0472">Membrane</keyword>
<proteinExistence type="predicted"/>
<feature type="region of interest" description="Disordered" evidence="1">
    <location>
        <begin position="209"/>
        <end position="234"/>
    </location>
</feature>
<protein>
    <submittedName>
        <fullName evidence="3">IclR-like protein transcriptional regulator</fullName>
    </submittedName>
</protein>
<dbReference type="PANTHER" id="PTHR37467">
    <property type="entry name" value="EXPORTED CALCIUM-BINDING GLYCOPROTEIN-RELATED"/>
    <property type="match status" value="1"/>
</dbReference>
<feature type="compositionally biased region" description="Low complexity" evidence="1">
    <location>
        <begin position="218"/>
        <end position="234"/>
    </location>
</feature>
<evidence type="ECO:0000313" key="4">
    <source>
        <dbReference type="Proteomes" id="UP000034849"/>
    </source>
</evidence>
<reference evidence="3 4" key="1">
    <citation type="journal article" date="2015" name="Nature">
        <title>rRNA introns, odd ribosomes, and small enigmatic genomes across a large radiation of phyla.</title>
        <authorList>
            <person name="Brown C.T."/>
            <person name="Hug L.A."/>
            <person name="Thomas B.C."/>
            <person name="Sharon I."/>
            <person name="Castelle C.J."/>
            <person name="Singh A."/>
            <person name="Wilkins M.J."/>
            <person name="Williams K.H."/>
            <person name="Banfield J.F."/>
        </authorList>
    </citation>
    <scope>NUCLEOTIDE SEQUENCE [LARGE SCALE GENOMIC DNA]</scope>
</reference>
<keyword evidence="2" id="KW-0812">Transmembrane</keyword>
<feature type="transmembrane region" description="Helical" evidence="2">
    <location>
        <begin position="17"/>
        <end position="36"/>
    </location>
</feature>
<evidence type="ECO:0000256" key="2">
    <source>
        <dbReference type="SAM" id="Phobius"/>
    </source>
</evidence>
<name>A0A0G0JIR9_9BACT</name>
<sequence length="234" mass="25123">MPENQEKKSLTKTQKTGFVLLLIFAVLTIGLGGLQLRNTIYSPFVLKLSGPDSSLQLLNDEQTRLQSIDTDHDGLNDWEELNYYETSPYLPDTDSDGINDKTEIDNGDNPLCAKGEACESSTAESVVGEEPITSAIAATGVTPTDVINSSGLSGFTEGGEEFSALLAALEDPPKLRELLLKSGSITVEQLSKVDDATLVKTAKELLQNQMQPNNEVVNTPSSNTSTLNTTSTLP</sequence>